<keyword evidence="3" id="KW-0804">Transcription</keyword>
<feature type="domain" description="HTH araC/xylS-type" evidence="6">
    <location>
        <begin position="14"/>
        <end position="113"/>
    </location>
</feature>
<protein>
    <recommendedName>
        <fullName evidence="6">HTH araC/xylS-type domain-containing protein</fullName>
    </recommendedName>
</protein>
<dbReference type="PROSITE" id="PS50005">
    <property type="entry name" value="TPR"/>
    <property type="match status" value="2"/>
</dbReference>
<keyword evidence="4" id="KW-0802">TPR repeat</keyword>
<keyword evidence="2" id="KW-0238">DNA-binding</keyword>
<keyword evidence="5" id="KW-0812">Transmembrane</keyword>
<keyword evidence="5" id="KW-1133">Transmembrane helix</keyword>
<dbReference type="PANTHER" id="PTHR43280:SF2">
    <property type="entry name" value="HTH-TYPE TRANSCRIPTIONAL REGULATOR EXSA"/>
    <property type="match status" value="1"/>
</dbReference>
<evidence type="ECO:0000256" key="2">
    <source>
        <dbReference type="ARBA" id="ARBA00023125"/>
    </source>
</evidence>
<dbReference type="Gene3D" id="1.25.40.10">
    <property type="entry name" value="Tetratricopeptide repeat domain"/>
    <property type="match status" value="2"/>
</dbReference>
<evidence type="ECO:0000256" key="5">
    <source>
        <dbReference type="SAM" id="Phobius"/>
    </source>
</evidence>
<evidence type="ECO:0000259" key="6">
    <source>
        <dbReference type="PROSITE" id="PS01124"/>
    </source>
</evidence>
<evidence type="ECO:0000256" key="4">
    <source>
        <dbReference type="PROSITE-ProRule" id="PRU00339"/>
    </source>
</evidence>
<feature type="transmembrane region" description="Helical" evidence="5">
    <location>
        <begin position="144"/>
        <end position="162"/>
    </location>
</feature>
<dbReference type="GO" id="GO:0043565">
    <property type="term" value="F:sequence-specific DNA binding"/>
    <property type="evidence" value="ECO:0007669"/>
    <property type="project" value="InterPro"/>
</dbReference>
<name>A0A916YDC3_9BACT</name>
<dbReference type="PANTHER" id="PTHR43280">
    <property type="entry name" value="ARAC-FAMILY TRANSCRIPTIONAL REGULATOR"/>
    <property type="match status" value="1"/>
</dbReference>
<accession>A0A916YDC3</accession>
<dbReference type="InterPro" id="IPR018060">
    <property type="entry name" value="HTH_AraC"/>
</dbReference>
<dbReference type="SUPFAM" id="SSF46689">
    <property type="entry name" value="Homeodomain-like"/>
    <property type="match status" value="1"/>
</dbReference>
<dbReference type="RefSeq" id="WP_188763642.1">
    <property type="nucleotide sequence ID" value="NZ_BMKK01000001.1"/>
</dbReference>
<dbReference type="SUPFAM" id="SSF48452">
    <property type="entry name" value="TPR-like"/>
    <property type="match status" value="2"/>
</dbReference>
<keyword evidence="1" id="KW-0805">Transcription regulation</keyword>
<feature type="repeat" description="TPR" evidence="4">
    <location>
        <begin position="500"/>
        <end position="533"/>
    </location>
</feature>
<dbReference type="Gene3D" id="1.10.10.60">
    <property type="entry name" value="Homeodomain-like"/>
    <property type="match status" value="1"/>
</dbReference>
<dbReference type="SMART" id="SM00342">
    <property type="entry name" value="HTH_ARAC"/>
    <property type="match status" value="1"/>
</dbReference>
<evidence type="ECO:0000256" key="3">
    <source>
        <dbReference type="ARBA" id="ARBA00023163"/>
    </source>
</evidence>
<dbReference type="Gene3D" id="3.40.50.10070">
    <property type="entry name" value="TolB, N-terminal domain"/>
    <property type="match status" value="1"/>
</dbReference>
<dbReference type="Pfam" id="PF13432">
    <property type="entry name" value="TPR_16"/>
    <property type="match status" value="1"/>
</dbReference>
<keyword evidence="8" id="KW-1185">Reference proteome</keyword>
<evidence type="ECO:0000313" key="7">
    <source>
        <dbReference type="EMBL" id="GGD41036.1"/>
    </source>
</evidence>
<gene>
    <name evidence="7" type="ORF">GCM10011514_01410</name>
</gene>
<keyword evidence="5" id="KW-0472">Membrane</keyword>
<dbReference type="PROSITE" id="PS01124">
    <property type="entry name" value="HTH_ARAC_FAMILY_2"/>
    <property type="match status" value="1"/>
</dbReference>
<reference evidence="7" key="2">
    <citation type="submission" date="2020-09" db="EMBL/GenBank/DDBJ databases">
        <authorList>
            <person name="Sun Q."/>
            <person name="Zhou Y."/>
        </authorList>
    </citation>
    <scope>NUCLEOTIDE SEQUENCE</scope>
    <source>
        <strain evidence="7">CGMCC 1.15958</strain>
    </source>
</reference>
<dbReference type="AlphaFoldDB" id="A0A916YDC3"/>
<dbReference type="InterPro" id="IPR011990">
    <property type="entry name" value="TPR-like_helical_dom_sf"/>
</dbReference>
<organism evidence="7 8">
    <name type="scientific">Emticicia aquatilis</name>
    <dbReference type="NCBI Taxonomy" id="1537369"/>
    <lineage>
        <taxon>Bacteria</taxon>
        <taxon>Pseudomonadati</taxon>
        <taxon>Bacteroidota</taxon>
        <taxon>Cytophagia</taxon>
        <taxon>Cytophagales</taxon>
        <taxon>Leadbetterellaceae</taxon>
        <taxon>Emticicia</taxon>
    </lineage>
</organism>
<dbReference type="EMBL" id="BMKK01000001">
    <property type="protein sequence ID" value="GGD41036.1"/>
    <property type="molecule type" value="Genomic_DNA"/>
</dbReference>
<dbReference type="PROSITE" id="PS00041">
    <property type="entry name" value="HTH_ARAC_FAMILY_1"/>
    <property type="match status" value="1"/>
</dbReference>
<dbReference type="Pfam" id="PF12833">
    <property type="entry name" value="HTH_18"/>
    <property type="match status" value="1"/>
</dbReference>
<dbReference type="SMART" id="SM00028">
    <property type="entry name" value="TPR"/>
    <property type="match status" value="3"/>
</dbReference>
<evidence type="ECO:0000256" key="1">
    <source>
        <dbReference type="ARBA" id="ARBA00023015"/>
    </source>
</evidence>
<dbReference type="GO" id="GO:0003700">
    <property type="term" value="F:DNA-binding transcription factor activity"/>
    <property type="evidence" value="ECO:0007669"/>
    <property type="project" value="InterPro"/>
</dbReference>
<comment type="caution">
    <text evidence="7">The sequence shown here is derived from an EMBL/GenBank/DDBJ whole genome shotgun (WGS) entry which is preliminary data.</text>
</comment>
<dbReference type="InterPro" id="IPR018062">
    <property type="entry name" value="HTH_AraC-typ_CS"/>
</dbReference>
<feature type="repeat" description="TPR" evidence="4">
    <location>
        <begin position="398"/>
        <end position="431"/>
    </location>
</feature>
<dbReference type="InterPro" id="IPR019734">
    <property type="entry name" value="TPR_rpt"/>
</dbReference>
<proteinExistence type="predicted"/>
<sequence length="632" mass="72071">MSEKFNNTEVVLLDKVNQLIDDNLGNESFSSDTICKEFGLSRSQLFRLIKESSDLSISLYIRQRKLQKAKELLLNSELKISEITYAVGIDSPQSFSKYFTETYGVSPTEYRKNKDKLIVQNYNQNTDSEIITEKRVSKKSFNKNWLWVIPILLILFSSIYFFQNNTTTNNQLNTDNSIAILPFKNIGNIDNSFFAEGLMEQVHSSLTLLKKLKVISKNSSSQFKDSPKTIPQIANELQVTYILDGTIKQVGSKLLVSIELVKAKEDRTIWIKSFEAETNDVIGITNKITKEIVEVLHEQLSDIDTKQLNKIQTTNTEAYNEYLQGRQLLATRTKEKMIASLEKMDRAIALDPSFADAYASKASVYFFLGNLNYINIDSSFRMAEQEALEAIRIDVANAEAYGLLAAIYQDQHKWEQANTTFQIALRCNPNNAQVNYWYSLMLRSFGMLDEALEYSTKALSLDPLSPVILAGHIRNCSYSNKIALANEAIKKGELLFNDSYLFYWSTGYHYLHIKDYPKALSDLTKAQKLNPTVKGVNAAIAYTQACMGQDAAAKTYLANLPNMPENYTYFAMVYAGLKDKENSFKYLEQMATLKQIPLDIKVSPFFRYLDGDKRFNELLKRFGLLDVKVEVE</sequence>
<dbReference type="InterPro" id="IPR009057">
    <property type="entry name" value="Homeodomain-like_sf"/>
</dbReference>
<dbReference type="Proteomes" id="UP000609064">
    <property type="component" value="Unassembled WGS sequence"/>
</dbReference>
<evidence type="ECO:0000313" key="8">
    <source>
        <dbReference type="Proteomes" id="UP000609064"/>
    </source>
</evidence>
<reference evidence="7" key="1">
    <citation type="journal article" date="2014" name="Int. J. Syst. Evol. Microbiol.">
        <title>Complete genome sequence of Corynebacterium casei LMG S-19264T (=DSM 44701T), isolated from a smear-ripened cheese.</title>
        <authorList>
            <consortium name="US DOE Joint Genome Institute (JGI-PGF)"/>
            <person name="Walter F."/>
            <person name="Albersmeier A."/>
            <person name="Kalinowski J."/>
            <person name="Ruckert C."/>
        </authorList>
    </citation>
    <scope>NUCLEOTIDE SEQUENCE</scope>
    <source>
        <strain evidence="7">CGMCC 1.15958</strain>
    </source>
</reference>